<feature type="binding site" evidence="8">
    <location>
        <position position="388"/>
    </location>
    <ligand>
        <name>[4Fe-4S] cluster</name>
        <dbReference type="ChEBI" id="CHEBI:49883"/>
        <label>1</label>
    </ligand>
</feature>
<sequence>MHTDPMERARNAGNTLHPFYGGLRLRHHKRISCTLPLAHARLPTRLFVPLQQHAGPPAEALVVPGQKVLKGEPIGRHEQPSRGWVHAPTSGTVTALARRPVTNPSGDDGPCVLLRPDRLDTWTDLHPIDDWETATPERLRRAIGEAGIVGLGGATFQTSHKVADARQQTVHTVILNGAECEPYISCDEILMRMQPERVIAGARVLQRATGAERTVIAIEDQMGAVEGALRDALSRSGATEAGEVIDIVKVTTLYPEGGERQLIQVLTGLEVPRGGRPTDIGLLCQNVGTAAAAADAVIEGKPLIERIVTVTGGGVRTPRNLIALLGTPVADLIDQSGGYTAQAARLVIGGPLMGYAVRSDDNPVVKGVNCVLVLTGDDVRPEQPEMPCIRCGECARVCPARLLPQQLHAQVCHDLLDEAADFGLDACIECGCCDYVCPSHIPLSEWFRFGKSEWRLLQKERARADAARQRFEARESRLARIRDERQRRMDEKKQALRDDARRKRRIADAVERVKSRQTAPGGDS</sequence>
<dbReference type="Pfam" id="PF13375">
    <property type="entry name" value="RnfC_N"/>
    <property type="match status" value="1"/>
</dbReference>
<evidence type="ECO:0000256" key="9">
    <source>
        <dbReference type="SAM" id="MobiDB-lite"/>
    </source>
</evidence>
<dbReference type="PROSITE" id="PS51379">
    <property type="entry name" value="4FE4S_FER_2"/>
    <property type="match status" value="2"/>
</dbReference>
<dbReference type="InterPro" id="IPR010208">
    <property type="entry name" value="Ion_transpt_RnfC/RsxC"/>
</dbReference>
<gene>
    <name evidence="11" type="primary">rsxC</name>
    <name evidence="8" type="synonym">rnfC</name>
    <name evidence="11" type="ORF">V3330_07115</name>
</gene>
<evidence type="ECO:0000256" key="4">
    <source>
        <dbReference type="ARBA" id="ARBA00022737"/>
    </source>
</evidence>
<comment type="subcellular location">
    <subcellularLocation>
        <location evidence="8">Cell inner membrane</location>
        <topology evidence="8">Peripheral membrane protein</topology>
    </subcellularLocation>
</comment>
<dbReference type="EMBL" id="JAZHOG010000004">
    <property type="protein sequence ID" value="MEJ8567394.1"/>
    <property type="molecule type" value="Genomic_DNA"/>
</dbReference>
<feature type="binding site" evidence="8">
    <location>
        <position position="398"/>
    </location>
    <ligand>
        <name>[4Fe-4S] cluster</name>
        <dbReference type="ChEBI" id="CHEBI:49883"/>
        <label>2</label>
    </ligand>
</feature>
<evidence type="ECO:0000256" key="7">
    <source>
        <dbReference type="ARBA" id="ARBA00023014"/>
    </source>
</evidence>
<evidence type="ECO:0000256" key="2">
    <source>
        <dbReference type="ARBA" id="ARBA00022485"/>
    </source>
</evidence>
<dbReference type="InterPro" id="IPR019554">
    <property type="entry name" value="Soluble_ligand-bd"/>
</dbReference>
<dbReference type="GO" id="GO:0046872">
    <property type="term" value="F:metal ion binding"/>
    <property type="evidence" value="ECO:0007669"/>
    <property type="project" value="UniProtKB-KW"/>
</dbReference>
<dbReference type="HAMAP" id="MF_00461">
    <property type="entry name" value="RsxC_RnfC"/>
    <property type="match status" value="1"/>
</dbReference>
<dbReference type="SUPFAM" id="SSF46548">
    <property type="entry name" value="alpha-helical ferredoxin"/>
    <property type="match status" value="1"/>
</dbReference>
<evidence type="ECO:0000256" key="5">
    <source>
        <dbReference type="ARBA" id="ARBA00022982"/>
    </source>
</evidence>
<dbReference type="AlphaFoldDB" id="A0AAW9REL8"/>
<keyword evidence="12" id="KW-1185">Reference proteome</keyword>
<dbReference type="GO" id="GO:0022900">
    <property type="term" value="P:electron transport chain"/>
    <property type="evidence" value="ECO:0007669"/>
    <property type="project" value="UniProtKB-UniRule"/>
</dbReference>
<feature type="domain" description="4Fe-4S ferredoxin-type" evidence="10">
    <location>
        <begin position="379"/>
        <end position="408"/>
    </location>
</feature>
<feature type="binding site" evidence="8">
    <location>
        <position position="430"/>
    </location>
    <ligand>
        <name>[4Fe-4S] cluster</name>
        <dbReference type="ChEBI" id="CHEBI:49883"/>
        <label>2</label>
    </ligand>
</feature>
<dbReference type="GO" id="GO:0009055">
    <property type="term" value="F:electron transfer activity"/>
    <property type="evidence" value="ECO:0007669"/>
    <property type="project" value="InterPro"/>
</dbReference>
<reference evidence="11 12" key="1">
    <citation type="submission" date="2024-02" db="EMBL/GenBank/DDBJ databases">
        <title>A novel Wenzhouxiangellaceae bacterium, isolated from coastal sediments.</title>
        <authorList>
            <person name="Du Z.-J."/>
            <person name="Ye Y.-Q."/>
            <person name="Zhang X.-Y."/>
        </authorList>
    </citation>
    <scope>NUCLEOTIDE SEQUENCE [LARGE SCALE GENOMIC DNA]</scope>
    <source>
        <strain evidence="11 12">CH-27</strain>
    </source>
</reference>
<dbReference type="InterPro" id="IPR037225">
    <property type="entry name" value="Nuo51_FMN-bd_sf"/>
</dbReference>
<keyword evidence="8" id="KW-1278">Translocase</keyword>
<dbReference type="RefSeq" id="WP_354694718.1">
    <property type="nucleotide sequence ID" value="NZ_JAZHOG010000004.1"/>
</dbReference>
<dbReference type="Gene3D" id="3.30.70.20">
    <property type="match status" value="1"/>
</dbReference>
<feature type="domain" description="4Fe-4S ferredoxin-type" evidence="10">
    <location>
        <begin position="418"/>
        <end position="447"/>
    </location>
</feature>
<evidence type="ECO:0000256" key="1">
    <source>
        <dbReference type="ARBA" id="ARBA00022448"/>
    </source>
</evidence>
<proteinExistence type="inferred from homology"/>
<feature type="binding site" evidence="8">
    <location>
        <position position="427"/>
    </location>
    <ligand>
        <name>[4Fe-4S] cluster</name>
        <dbReference type="ChEBI" id="CHEBI:49883"/>
        <label>2</label>
    </ligand>
</feature>
<feature type="binding site" evidence="8">
    <location>
        <position position="433"/>
    </location>
    <ligand>
        <name>[4Fe-4S] cluster</name>
        <dbReference type="ChEBI" id="CHEBI:49883"/>
        <label>2</label>
    </ligand>
</feature>
<feature type="binding site" evidence="8">
    <location>
        <position position="391"/>
    </location>
    <ligand>
        <name>[4Fe-4S] cluster</name>
        <dbReference type="ChEBI" id="CHEBI:49883"/>
        <label>1</label>
    </ligand>
</feature>
<accession>A0AAW9REL8</accession>
<evidence type="ECO:0000313" key="11">
    <source>
        <dbReference type="EMBL" id="MEJ8567394.1"/>
    </source>
</evidence>
<comment type="caution">
    <text evidence="11">The sequence shown here is derived from an EMBL/GenBank/DDBJ whole genome shotgun (WGS) entry which is preliminary data.</text>
</comment>
<feature type="binding site" evidence="8">
    <location>
        <position position="437"/>
    </location>
    <ligand>
        <name>[4Fe-4S] cluster</name>
        <dbReference type="ChEBI" id="CHEBI:49883"/>
        <label>1</label>
    </ligand>
</feature>
<dbReference type="Proteomes" id="UP001359886">
    <property type="component" value="Unassembled WGS sequence"/>
</dbReference>
<comment type="similarity">
    <text evidence="8">Belongs to the 4Fe4S bacterial-type ferredoxin family. RnfC subfamily.</text>
</comment>
<protein>
    <recommendedName>
        <fullName evidence="8">Ion-translocating oxidoreductase complex subunit C</fullName>
        <ecNumber evidence="8">7.-.-.-</ecNumber>
    </recommendedName>
    <alternativeName>
        <fullName evidence="8">Rnf electron transport complex subunit C</fullName>
    </alternativeName>
</protein>
<dbReference type="InterPro" id="IPR026902">
    <property type="entry name" value="RnfC_N"/>
</dbReference>
<feature type="region of interest" description="Disordered" evidence="9">
    <location>
        <begin position="483"/>
        <end position="524"/>
    </location>
</feature>
<comment type="function">
    <text evidence="8">Part of a membrane-bound complex that couples electron transfer with translocation of ions across the membrane.</text>
</comment>
<keyword evidence="7 8" id="KW-0411">Iron-sulfur</keyword>
<dbReference type="Gene3D" id="3.40.50.11540">
    <property type="entry name" value="NADH-ubiquinone oxidoreductase 51kDa subunit"/>
    <property type="match status" value="1"/>
</dbReference>
<keyword evidence="5 8" id="KW-0249">Electron transport</keyword>
<comment type="cofactor">
    <cofactor evidence="8">
        <name>[4Fe-4S] cluster</name>
        <dbReference type="ChEBI" id="CHEBI:49883"/>
    </cofactor>
    <text evidence="8">Binds 2 [4Fe-4S] clusters per subunit.</text>
</comment>
<dbReference type="PROSITE" id="PS00198">
    <property type="entry name" value="4FE4S_FER_1"/>
    <property type="match status" value="1"/>
</dbReference>
<evidence type="ECO:0000259" key="10">
    <source>
        <dbReference type="PROSITE" id="PS51379"/>
    </source>
</evidence>
<dbReference type="InterPro" id="IPR017900">
    <property type="entry name" value="4Fe4S_Fe_S_CS"/>
</dbReference>
<dbReference type="InterPro" id="IPR011538">
    <property type="entry name" value="Nuo51_FMN-bd"/>
</dbReference>
<dbReference type="NCBIfam" id="NF003454">
    <property type="entry name" value="PRK05035.1"/>
    <property type="match status" value="1"/>
</dbReference>
<keyword evidence="1 8" id="KW-0813">Transport</keyword>
<evidence type="ECO:0000256" key="8">
    <source>
        <dbReference type="HAMAP-Rule" id="MF_00461"/>
    </source>
</evidence>
<dbReference type="NCBIfam" id="TIGR01945">
    <property type="entry name" value="rnfC"/>
    <property type="match status" value="1"/>
</dbReference>
<comment type="subunit">
    <text evidence="8">The complex is composed of six subunits: RnfA, RnfB, RnfC, RnfD, RnfE and RnfG.</text>
</comment>
<keyword evidence="4 8" id="KW-0677">Repeat</keyword>
<keyword evidence="8" id="KW-1003">Cell membrane</keyword>
<dbReference type="InterPro" id="IPR017896">
    <property type="entry name" value="4Fe4S_Fe-S-bd"/>
</dbReference>
<keyword evidence="8" id="KW-0997">Cell inner membrane</keyword>
<organism evidence="11 12">
    <name type="scientific">Elongatibacter sediminis</name>
    <dbReference type="NCBI Taxonomy" id="3119006"/>
    <lineage>
        <taxon>Bacteria</taxon>
        <taxon>Pseudomonadati</taxon>
        <taxon>Pseudomonadota</taxon>
        <taxon>Gammaproteobacteria</taxon>
        <taxon>Chromatiales</taxon>
        <taxon>Wenzhouxiangellaceae</taxon>
        <taxon>Elongatibacter</taxon>
    </lineage>
</organism>
<keyword evidence="6 8" id="KW-0408">Iron</keyword>
<dbReference type="GO" id="GO:0005886">
    <property type="term" value="C:plasma membrane"/>
    <property type="evidence" value="ECO:0007669"/>
    <property type="project" value="UniProtKB-SubCell"/>
</dbReference>
<dbReference type="Pfam" id="PF10531">
    <property type="entry name" value="SLBB"/>
    <property type="match status" value="1"/>
</dbReference>
<dbReference type="PANTHER" id="PTHR43034:SF2">
    <property type="entry name" value="ION-TRANSLOCATING OXIDOREDUCTASE COMPLEX SUBUNIT C"/>
    <property type="match status" value="1"/>
</dbReference>
<keyword evidence="2 8" id="KW-0004">4Fe-4S</keyword>
<dbReference type="Pfam" id="PF01512">
    <property type="entry name" value="Complex1_51K"/>
    <property type="match status" value="1"/>
</dbReference>
<feature type="binding site" evidence="8">
    <location>
        <position position="394"/>
    </location>
    <ligand>
        <name>[4Fe-4S] cluster</name>
        <dbReference type="ChEBI" id="CHEBI:49883"/>
        <label>1</label>
    </ligand>
</feature>
<evidence type="ECO:0000256" key="6">
    <source>
        <dbReference type="ARBA" id="ARBA00023004"/>
    </source>
</evidence>
<dbReference type="EC" id="7.-.-.-" evidence="8"/>
<dbReference type="GO" id="GO:0051539">
    <property type="term" value="F:4 iron, 4 sulfur cluster binding"/>
    <property type="evidence" value="ECO:0007669"/>
    <property type="project" value="UniProtKB-KW"/>
</dbReference>
<name>A0AAW9REL8_9GAMM</name>
<evidence type="ECO:0000256" key="3">
    <source>
        <dbReference type="ARBA" id="ARBA00022723"/>
    </source>
</evidence>
<feature type="compositionally biased region" description="Basic and acidic residues" evidence="9">
    <location>
        <begin position="483"/>
        <end position="514"/>
    </location>
</feature>
<dbReference type="SUPFAM" id="SSF142019">
    <property type="entry name" value="Nqo1 FMN-binding domain-like"/>
    <property type="match status" value="1"/>
</dbReference>
<dbReference type="PANTHER" id="PTHR43034">
    <property type="entry name" value="ION-TRANSLOCATING OXIDOREDUCTASE COMPLEX SUBUNIT C"/>
    <property type="match status" value="1"/>
</dbReference>
<evidence type="ECO:0000313" key="12">
    <source>
        <dbReference type="Proteomes" id="UP001359886"/>
    </source>
</evidence>
<keyword evidence="3 8" id="KW-0479">Metal-binding</keyword>
<keyword evidence="8" id="KW-0472">Membrane</keyword>